<evidence type="ECO:0000256" key="5">
    <source>
        <dbReference type="ARBA" id="ARBA00017468"/>
    </source>
</evidence>
<evidence type="ECO:0000256" key="2">
    <source>
        <dbReference type="ARBA" id="ARBA00006962"/>
    </source>
</evidence>
<proteinExistence type="inferred from homology"/>
<protein>
    <recommendedName>
        <fullName evidence="5 12">UDP-N-acetylglucosamine transferase subunit ALG13</fullName>
        <ecNumber evidence="4 12">2.4.1.141</ecNumber>
    </recommendedName>
    <alternativeName>
        <fullName evidence="10 12">Asparagine-linked glycosylation protein 13</fullName>
    </alternativeName>
</protein>
<keyword evidence="6 12" id="KW-0328">Glycosyltransferase</keyword>
<dbReference type="RefSeq" id="XP_062792195.1">
    <property type="nucleotide sequence ID" value="XM_062936144.1"/>
</dbReference>
<dbReference type="EC" id="2.4.1.141" evidence="4 12"/>
<evidence type="ECO:0000256" key="4">
    <source>
        <dbReference type="ARBA" id="ARBA00012614"/>
    </source>
</evidence>
<dbReference type="InterPro" id="IPR039042">
    <property type="entry name" value="Alg13-like"/>
</dbReference>
<dbReference type="Gene3D" id="3.40.50.2000">
    <property type="entry name" value="Glycogen Phosphorylase B"/>
    <property type="match status" value="1"/>
</dbReference>
<evidence type="ECO:0000256" key="8">
    <source>
        <dbReference type="ARBA" id="ARBA00022824"/>
    </source>
</evidence>
<evidence type="ECO:0000256" key="7">
    <source>
        <dbReference type="ARBA" id="ARBA00022679"/>
    </source>
</evidence>
<dbReference type="GeneID" id="87956558"/>
<evidence type="ECO:0000259" key="13">
    <source>
        <dbReference type="Pfam" id="PF04101"/>
    </source>
</evidence>
<evidence type="ECO:0000256" key="10">
    <source>
        <dbReference type="ARBA" id="ARBA00032061"/>
    </source>
</evidence>
<name>A0ABZ1D0P4_9TREE</name>
<comment type="subunit">
    <text evidence="3 12">Heterodimer with ALG14 to form a functional enzyme.</text>
</comment>
<comment type="catalytic activity">
    <reaction evidence="11">
        <text>an N-acetyl-alpha-D-glucosaminyl-diphospho-di-trans,poly-cis-dolichol + UDP-N-acetyl-alpha-D-glucosamine = an N,N'-diacetylchitobiosyl-diphospho-di-trans,poly-cis-dolichol + UDP + H(+)</text>
        <dbReference type="Rhea" id="RHEA:23380"/>
        <dbReference type="Rhea" id="RHEA-COMP:19507"/>
        <dbReference type="Rhea" id="RHEA-COMP:19510"/>
        <dbReference type="ChEBI" id="CHEBI:15378"/>
        <dbReference type="ChEBI" id="CHEBI:57269"/>
        <dbReference type="ChEBI" id="CHEBI:57705"/>
        <dbReference type="ChEBI" id="CHEBI:58223"/>
        <dbReference type="ChEBI" id="CHEBI:58427"/>
        <dbReference type="EC" id="2.4.1.141"/>
    </reaction>
</comment>
<evidence type="ECO:0000256" key="9">
    <source>
        <dbReference type="ARBA" id="ARBA00024804"/>
    </source>
</evidence>
<gene>
    <name evidence="12" type="primary">ALG13</name>
    <name evidence="14" type="ORF">IL334_004427</name>
</gene>
<keyword evidence="8 12" id="KW-0256">Endoplasmic reticulum</keyword>
<evidence type="ECO:0000313" key="14">
    <source>
        <dbReference type="EMBL" id="WRT67455.1"/>
    </source>
</evidence>
<dbReference type="Pfam" id="PF04101">
    <property type="entry name" value="Glyco_tran_28_C"/>
    <property type="match status" value="1"/>
</dbReference>
<accession>A0ABZ1D0P4</accession>
<dbReference type="InterPro" id="IPR007235">
    <property type="entry name" value="Glyco_trans_28_C"/>
</dbReference>
<evidence type="ECO:0000256" key="12">
    <source>
        <dbReference type="RuleBase" id="RU362128"/>
    </source>
</evidence>
<sequence length="181" mass="20150">MSTILVTVGSTLFPSLTDAILSPSLISSLNTLDVRKLVIQYGRADLPPDLSIDVDANGNGTTVIDELRIEVMRFTDQFEKLVGQSDYVISHAGSGSILTTLRRNPPIPLLVVPNESLMDNHQAELADEMGKLGYLMVSRVNELELNLPKFLGSNWKEEIEPFPQMDRERFKDLVDDLMGFT</sequence>
<comment type="function">
    <text evidence="9 12">Involved in protein N-glycosylation. Essential for the second step of the dolichol-linked oligosaccharide pathway.</text>
</comment>
<dbReference type="EMBL" id="CP141885">
    <property type="protein sequence ID" value="WRT67455.1"/>
    <property type="molecule type" value="Genomic_DNA"/>
</dbReference>
<dbReference type="SUPFAM" id="SSF53756">
    <property type="entry name" value="UDP-Glycosyltransferase/glycogen phosphorylase"/>
    <property type="match status" value="1"/>
</dbReference>
<keyword evidence="7 12" id="KW-0808">Transferase</keyword>
<keyword evidence="15" id="KW-1185">Reference proteome</keyword>
<feature type="domain" description="Glycosyl transferase family 28 C-terminal" evidence="13">
    <location>
        <begin position="3"/>
        <end position="175"/>
    </location>
</feature>
<evidence type="ECO:0000256" key="1">
    <source>
        <dbReference type="ARBA" id="ARBA00004240"/>
    </source>
</evidence>
<reference evidence="14 15" key="1">
    <citation type="submission" date="2024-01" db="EMBL/GenBank/DDBJ databases">
        <title>Comparative genomics of Cryptococcus and Kwoniella reveals pathogenesis evolution and contrasting modes of karyotype evolution via chromosome fusion or intercentromeric recombination.</title>
        <authorList>
            <person name="Coelho M.A."/>
            <person name="David-Palma M."/>
            <person name="Shea T."/>
            <person name="Bowers K."/>
            <person name="McGinley-Smith S."/>
            <person name="Mohammad A.W."/>
            <person name="Gnirke A."/>
            <person name="Yurkov A.M."/>
            <person name="Nowrousian M."/>
            <person name="Sun S."/>
            <person name="Cuomo C.A."/>
            <person name="Heitman J."/>
        </authorList>
    </citation>
    <scope>NUCLEOTIDE SEQUENCE [LARGE SCALE GENOMIC DNA]</scope>
    <source>
        <strain evidence="14">CBS 11374</strain>
    </source>
</reference>
<dbReference type="PANTHER" id="PTHR12867:SF6">
    <property type="entry name" value="N-ACETYLGLUCOSAMINYLDIPHOSPHODOLICHOL N-ACETYLGLUCOSAMINYLTRANSFERASE"/>
    <property type="match status" value="1"/>
</dbReference>
<evidence type="ECO:0000313" key="15">
    <source>
        <dbReference type="Proteomes" id="UP001329825"/>
    </source>
</evidence>
<evidence type="ECO:0000256" key="11">
    <source>
        <dbReference type="ARBA" id="ARBA00048184"/>
    </source>
</evidence>
<comment type="subcellular location">
    <subcellularLocation>
        <location evidence="1 12">Endoplasmic reticulum</location>
    </subcellularLocation>
</comment>
<dbReference type="Proteomes" id="UP001329825">
    <property type="component" value="Chromosome 5"/>
</dbReference>
<comment type="similarity">
    <text evidence="2 12">Belongs to the glycosyltransferase 28 family.</text>
</comment>
<organism evidence="14 15">
    <name type="scientific">Kwoniella shivajii</name>
    <dbReference type="NCBI Taxonomy" id="564305"/>
    <lineage>
        <taxon>Eukaryota</taxon>
        <taxon>Fungi</taxon>
        <taxon>Dikarya</taxon>
        <taxon>Basidiomycota</taxon>
        <taxon>Agaricomycotina</taxon>
        <taxon>Tremellomycetes</taxon>
        <taxon>Tremellales</taxon>
        <taxon>Cryptococcaceae</taxon>
        <taxon>Kwoniella</taxon>
    </lineage>
</organism>
<evidence type="ECO:0000256" key="6">
    <source>
        <dbReference type="ARBA" id="ARBA00022676"/>
    </source>
</evidence>
<evidence type="ECO:0000256" key="3">
    <source>
        <dbReference type="ARBA" id="ARBA00011198"/>
    </source>
</evidence>
<dbReference type="PANTHER" id="PTHR12867">
    <property type="entry name" value="GLYCOSYL TRANSFERASE-RELATED"/>
    <property type="match status" value="1"/>
</dbReference>